<proteinExistence type="predicted"/>
<gene>
    <name evidence="2" type="ORF">COX05_02650</name>
</gene>
<sequence>MKKNHCKIISLEEFKERLTRVNQINAEFEQLYDEQSEIKKRLEFLKTALRPKPRIFYGMQTKPITSSMRNNFRAERTELKHTIIE</sequence>
<evidence type="ECO:0000256" key="1">
    <source>
        <dbReference type="SAM" id="Coils"/>
    </source>
</evidence>
<evidence type="ECO:0000313" key="3">
    <source>
        <dbReference type="Proteomes" id="UP000228495"/>
    </source>
</evidence>
<evidence type="ECO:0000313" key="2">
    <source>
        <dbReference type="EMBL" id="PIP56520.1"/>
    </source>
</evidence>
<reference evidence="2 3" key="1">
    <citation type="submission" date="2017-09" db="EMBL/GenBank/DDBJ databases">
        <title>Depth-based differentiation of microbial function through sediment-hosted aquifers and enrichment of novel symbionts in the deep terrestrial subsurface.</title>
        <authorList>
            <person name="Probst A.J."/>
            <person name="Ladd B."/>
            <person name="Jarett J.K."/>
            <person name="Geller-Mcgrath D.E."/>
            <person name="Sieber C.M."/>
            <person name="Emerson J.B."/>
            <person name="Anantharaman K."/>
            <person name="Thomas B.C."/>
            <person name="Malmstrom R."/>
            <person name="Stieglmeier M."/>
            <person name="Klingl A."/>
            <person name="Woyke T."/>
            <person name="Ryan C.M."/>
            <person name="Banfield J.F."/>
        </authorList>
    </citation>
    <scope>NUCLEOTIDE SEQUENCE [LARGE SCALE GENOMIC DNA]</scope>
    <source>
        <strain evidence="2">CG22_combo_CG10-13_8_21_14_all_39_12</strain>
    </source>
</reference>
<keyword evidence="1" id="KW-0175">Coiled coil</keyword>
<protein>
    <submittedName>
        <fullName evidence="2">Uncharacterized protein</fullName>
    </submittedName>
</protein>
<organism evidence="2 3">
    <name type="scientific">candidate division WWE3 bacterium CG22_combo_CG10-13_8_21_14_all_39_12</name>
    <dbReference type="NCBI Taxonomy" id="1975094"/>
    <lineage>
        <taxon>Bacteria</taxon>
        <taxon>Katanobacteria</taxon>
    </lineage>
</organism>
<feature type="coiled-coil region" evidence="1">
    <location>
        <begin position="11"/>
        <end position="41"/>
    </location>
</feature>
<name>A0A2H0BHN1_UNCKA</name>
<dbReference type="EMBL" id="PCSU01000042">
    <property type="protein sequence ID" value="PIP56520.1"/>
    <property type="molecule type" value="Genomic_DNA"/>
</dbReference>
<accession>A0A2H0BHN1</accession>
<dbReference type="AlphaFoldDB" id="A0A2H0BHN1"/>
<comment type="caution">
    <text evidence="2">The sequence shown here is derived from an EMBL/GenBank/DDBJ whole genome shotgun (WGS) entry which is preliminary data.</text>
</comment>
<dbReference type="Proteomes" id="UP000228495">
    <property type="component" value="Unassembled WGS sequence"/>
</dbReference>